<organism evidence="2 3">
    <name type="scientific">Gigaspora margarita</name>
    <dbReference type="NCBI Taxonomy" id="4874"/>
    <lineage>
        <taxon>Eukaryota</taxon>
        <taxon>Fungi</taxon>
        <taxon>Fungi incertae sedis</taxon>
        <taxon>Mucoromycota</taxon>
        <taxon>Glomeromycotina</taxon>
        <taxon>Glomeromycetes</taxon>
        <taxon>Diversisporales</taxon>
        <taxon>Gigasporaceae</taxon>
        <taxon>Gigaspora</taxon>
    </lineage>
</organism>
<evidence type="ECO:0000313" key="3">
    <source>
        <dbReference type="Proteomes" id="UP000789901"/>
    </source>
</evidence>
<dbReference type="InterPro" id="IPR001878">
    <property type="entry name" value="Znf_CCHC"/>
</dbReference>
<reference evidence="2 3" key="1">
    <citation type="submission" date="2021-06" db="EMBL/GenBank/DDBJ databases">
        <authorList>
            <person name="Kallberg Y."/>
            <person name="Tangrot J."/>
            <person name="Rosling A."/>
        </authorList>
    </citation>
    <scope>NUCLEOTIDE SEQUENCE [LARGE SCALE GENOMIC DNA]</scope>
    <source>
        <strain evidence="2 3">120-4 pot B 10/14</strain>
    </source>
</reference>
<dbReference type="Gene3D" id="4.10.60.10">
    <property type="entry name" value="Zinc finger, CCHC-type"/>
    <property type="match status" value="1"/>
</dbReference>
<dbReference type="InterPro" id="IPR036875">
    <property type="entry name" value="Znf_CCHC_sf"/>
</dbReference>
<evidence type="ECO:0000259" key="1">
    <source>
        <dbReference type="SMART" id="SM00343"/>
    </source>
</evidence>
<feature type="non-terminal residue" evidence="2">
    <location>
        <position position="1"/>
    </location>
</feature>
<comment type="caution">
    <text evidence="2">The sequence shown here is derived from an EMBL/GenBank/DDBJ whole genome shotgun (WGS) entry which is preliminary data.</text>
</comment>
<accession>A0ABN7WHK1</accession>
<feature type="domain" description="CCHC-type" evidence="1">
    <location>
        <begin position="120"/>
        <end position="136"/>
    </location>
</feature>
<gene>
    <name evidence="2" type="ORF">GMARGA_LOCUS30943</name>
</gene>
<proteinExistence type="predicted"/>
<feature type="domain" description="CCHC-type" evidence="1">
    <location>
        <begin position="90"/>
        <end position="106"/>
    </location>
</feature>
<dbReference type="Proteomes" id="UP000789901">
    <property type="component" value="Unassembled WGS sequence"/>
</dbReference>
<dbReference type="SUPFAM" id="SSF57756">
    <property type="entry name" value="Retrovirus zinc finger-like domains"/>
    <property type="match status" value="1"/>
</dbReference>
<dbReference type="SMART" id="SM00343">
    <property type="entry name" value="ZnF_C2HC"/>
    <property type="match status" value="2"/>
</dbReference>
<protein>
    <submittedName>
        <fullName evidence="2">22049_t:CDS:1</fullName>
    </submittedName>
</protein>
<evidence type="ECO:0000313" key="2">
    <source>
        <dbReference type="EMBL" id="CAG8832188.1"/>
    </source>
</evidence>
<sequence length="146" mass="16789">QHQLSQQEPPKTEDSLYQKWEDFGHQFTSLSIYKKNSTLERMPSLFKESIVIIQDPEVQYTRGHPAGAKNCSQLSTKRDPSTFELIMSRKCSICHEVGHNSRTCPNAETESLDENSHNRRCSICHETRHNSRTCPNIESSDEYSST</sequence>
<keyword evidence="3" id="KW-1185">Reference proteome</keyword>
<name>A0ABN7WHK1_GIGMA</name>
<dbReference type="EMBL" id="CAJVQB010044889">
    <property type="protein sequence ID" value="CAG8832188.1"/>
    <property type="molecule type" value="Genomic_DNA"/>
</dbReference>